<gene>
    <name evidence="1" type="ORF">EVAR_2490_1</name>
</gene>
<name>A0A4C1SRF0_EUMVA</name>
<accession>A0A4C1SRF0</accession>
<reference evidence="1 2" key="1">
    <citation type="journal article" date="2019" name="Commun. Biol.">
        <title>The bagworm genome reveals a unique fibroin gene that provides high tensile strength.</title>
        <authorList>
            <person name="Kono N."/>
            <person name="Nakamura H."/>
            <person name="Ohtoshi R."/>
            <person name="Tomita M."/>
            <person name="Numata K."/>
            <person name="Arakawa K."/>
        </authorList>
    </citation>
    <scope>NUCLEOTIDE SEQUENCE [LARGE SCALE GENOMIC DNA]</scope>
</reference>
<keyword evidence="2" id="KW-1185">Reference proteome</keyword>
<dbReference type="Proteomes" id="UP000299102">
    <property type="component" value="Unassembled WGS sequence"/>
</dbReference>
<evidence type="ECO:0000313" key="1">
    <source>
        <dbReference type="EMBL" id="GBP03770.1"/>
    </source>
</evidence>
<comment type="caution">
    <text evidence="1">The sequence shown here is derived from an EMBL/GenBank/DDBJ whole genome shotgun (WGS) entry which is preliminary data.</text>
</comment>
<organism evidence="1 2">
    <name type="scientific">Eumeta variegata</name>
    <name type="common">Bagworm moth</name>
    <name type="synonym">Eumeta japonica</name>
    <dbReference type="NCBI Taxonomy" id="151549"/>
    <lineage>
        <taxon>Eukaryota</taxon>
        <taxon>Metazoa</taxon>
        <taxon>Ecdysozoa</taxon>
        <taxon>Arthropoda</taxon>
        <taxon>Hexapoda</taxon>
        <taxon>Insecta</taxon>
        <taxon>Pterygota</taxon>
        <taxon>Neoptera</taxon>
        <taxon>Endopterygota</taxon>
        <taxon>Lepidoptera</taxon>
        <taxon>Glossata</taxon>
        <taxon>Ditrysia</taxon>
        <taxon>Tineoidea</taxon>
        <taxon>Psychidae</taxon>
        <taxon>Oiketicinae</taxon>
        <taxon>Eumeta</taxon>
    </lineage>
</organism>
<protein>
    <submittedName>
        <fullName evidence="1">Uncharacterized protein</fullName>
    </submittedName>
</protein>
<dbReference type="AlphaFoldDB" id="A0A4C1SRF0"/>
<sequence>MNKKQTMSNIHHVPILVAVENLTAEAFDERLYLSPKCNEFHVVTPTSVNHLHSSQLYDCWRRSTVLLAMSLRPRPGGERSMELQRDGAAAIMTSACGSISAPWSTAAAKRARTKSEMRAIARRDKYKSVCNLALCLDFFKTLQRLFWRYHWEVRKQLKMTVTVRDKRAGKPDGLRTWRVTILLWRRWAVHCSRVSLEENGILNEGDRIWM</sequence>
<proteinExistence type="predicted"/>
<evidence type="ECO:0000313" key="2">
    <source>
        <dbReference type="Proteomes" id="UP000299102"/>
    </source>
</evidence>
<dbReference type="EMBL" id="BGZK01000011">
    <property type="protein sequence ID" value="GBP03770.1"/>
    <property type="molecule type" value="Genomic_DNA"/>
</dbReference>